<proteinExistence type="inferred from homology"/>
<dbReference type="PANTHER" id="PTHR11048:SF28">
    <property type="entry name" value="4-HYDROXYBENZOATE POLYPRENYLTRANSFERASE, MITOCHONDRIAL"/>
    <property type="match status" value="1"/>
</dbReference>
<dbReference type="InterPro" id="IPR000537">
    <property type="entry name" value="UbiA_prenyltransferase"/>
</dbReference>
<evidence type="ECO:0000313" key="13">
    <source>
        <dbReference type="RefSeq" id="XP_012938510.1"/>
    </source>
</evidence>
<evidence type="ECO:0000256" key="4">
    <source>
        <dbReference type="ARBA" id="ARBA00022679"/>
    </source>
</evidence>
<dbReference type="CDD" id="cd13959">
    <property type="entry name" value="PT_UbiA_COQ2"/>
    <property type="match status" value="1"/>
</dbReference>
<evidence type="ECO:0000256" key="5">
    <source>
        <dbReference type="ARBA" id="ARBA00022692"/>
    </source>
</evidence>
<dbReference type="NCBIfam" id="TIGR01474">
    <property type="entry name" value="ubiA_proteo"/>
    <property type="match status" value="1"/>
</dbReference>
<dbReference type="Gene3D" id="1.20.120.1780">
    <property type="entry name" value="UbiA prenyltransferase"/>
    <property type="match status" value="1"/>
</dbReference>
<dbReference type="GeneID" id="101855103"/>
<feature type="transmembrane region" description="Helical" evidence="9">
    <location>
        <begin position="266"/>
        <end position="285"/>
    </location>
</feature>
<evidence type="ECO:0000313" key="12">
    <source>
        <dbReference type="RefSeq" id="XP_005099331.1"/>
    </source>
</evidence>
<accession>A0ABM1A0T8</accession>
<organism evidence="10 13">
    <name type="scientific">Aplysia californica</name>
    <name type="common">California sea hare</name>
    <dbReference type="NCBI Taxonomy" id="6500"/>
    <lineage>
        <taxon>Eukaryota</taxon>
        <taxon>Metazoa</taxon>
        <taxon>Spiralia</taxon>
        <taxon>Lophotrochozoa</taxon>
        <taxon>Mollusca</taxon>
        <taxon>Gastropoda</taxon>
        <taxon>Heterobranchia</taxon>
        <taxon>Euthyneura</taxon>
        <taxon>Tectipleura</taxon>
        <taxon>Aplysiida</taxon>
        <taxon>Aplysioidea</taxon>
        <taxon>Aplysiidae</taxon>
        <taxon>Aplysia</taxon>
    </lineage>
</organism>
<dbReference type="RefSeq" id="XP_012938510.1">
    <property type="nucleotide sequence ID" value="XM_013083056.1"/>
</dbReference>
<evidence type="ECO:0000256" key="7">
    <source>
        <dbReference type="ARBA" id="ARBA00023136"/>
    </source>
</evidence>
<dbReference type="RefSeq" id="XP_005099330.1">
    <property type="nucleotide sequence ID" value="XM_005099273.2"/>
</dbReference>
<gene>
    <name evidence="11 12 13 14" type="primary">LOC101855103</name>
</gene>
<evidence type="ECO:0000256" key="2">
    <source>
        <dbReference type="ARBA" id="ARBA00004141"/>
    </source>
</evidence>
<dbReference type="PROSITE" id="PS00943">
    <property type="entry name" value="UBIA"/>
    <property type="match status" value="1"/>
</dbReference>
<protein>
    <recommendedName>
        <fullName evidence="9">4-hydroxybenzoate polyprenyltransferase, mitochondrial</fullName>
        <shortName evidence="9">4-HB polyprenyltransferase</shortName>
        <ecNumber evidence="9">2.5.1.39</ecNumber>
    </recommendedName>
    <alternativeName>
        <fullName evidence="9">Para-hydroxybenzoate--polyprenyltransferase</fullName>
        <shortName evidence="9">PHB:PPT</shortName>
        <shortName evidence="9">PHB:polyprenyltransferase</shortName>
    </alternativeName>
</protein>
<dbReference type="EC" id="2.5.1.39" evidence="9"/>
<dbReference type="PANTHER" id="PTHR11048">
    <property type="entry name" value="PRENYLTRANSFERASES"/>
    <property type="match status" value="1"/>
</dbReference>
<dbReference type="InterPro" id="IPR006370">
    <property type="entry name" value="HB_polyprenyltransferase-like"/>
</dbReference>
<dbReference type="InterPro" id="IPR030470">
    <property type="entry name" value="UbiA_prenylTrfase_CS"/>
</dbReference>
<comment type="similarity">
    <text evidence="3 9">Belongs to the UbiA prenyltransferase family.</text>
</comment>
<feature type="transmembrane region" description="Helical" evidence="9">
    <location>
        <begin position="319"/>
        <end position="336"/>
    </location>
</feature>
<keyword evidence="8 9" id="KW-0414">Isoprene biosynthesis</keyword>
<sequence length="481" mass="53197">MALTVASCTTLLRTISKRASTSLGVAIGKHRQDDVDVSMTERLQTCKRFNSSISCYGEKSAINDLSLETVHNTLMKRSRTSSLPKSDSWQYAPVFQYPSPKLSLSSQHNIPLCLHQHPGSLTFSTFSSMWTNPSSNTSKASHSTLSKSHAALLHVCDCHQKSHNSMSSFSPARLILESSPGSVQPYLRLIRFDKPIGTWLLYWPCTWSIALAAQPGCMPDPKLLALFGAGAFFMRGAGCIINDMWDKDFDAKVERTKLRPLAAGELTSFQALVFLGTQLSCALAILLQLNWYSVLLGASSLGLVILYPLAKRYTYWPQLMLGFTFNYGALLGWSAVQGSNDWSVCLPLYFSCVLWTLVYDTIYAHQDKYDDMLIGVKSTALKLGDNTKPWLYGFTALMSGGLTTAGLMNDMTWPYYAAVAITCGRLAQQTYSVDLNSADDCAKTFRGNFYLGVVMFVGIIMANIQKSKRQRADDDGFEVDA</sequence>
<evidence type="ECO:0000256" key="3">
    <source>
        <dbReference type="ARBA" id="ARBA00005985"/>
    </source>
</evidence>
<dbReference type="HAMAP" id="MF_01635">
    <property type="entry name" value="UbiA"/>
    <property type="match status" value="1"/>
</dbReference>
<evidence type="ECO:0000256" key="8">
    <source>
        <dbReference type="ARBA" id="ARBA00023229"/>
    </source>
</evidence>
<dbReference type="RefSeq" id="XP_012938511.1">
    <property type="nucleotide sequence ID" value="XM_013083057.2"/>
</dbReference>
<feature type="transmembrane region" description="Helical" evidence="9">
    <location>
        <begin position="447"/>
        <end position="464"/>
    </location>
</feature>
<keyword evidence="7 9" id="KW-0472">Membrane</keyword>
<feature type="transmembrane region" description="Helical" evidence="9">
    <location>
        <begin position="348"/>
        <end position="364"/>
    </location>
</feature>
<dbReference type="Proteomes" id="UP000694888">
    <property type="component" value="Unplaced"/>
</dbReference>
<evidence type="ECO:0000313" key="10">
    <source>
        <dbReference type="Proteomes" id="UP000694888"/>
    </source>
</evidence>
<keyword evidence="9" id="KW-0831">Ubiquinone biosynthesis</keyword>
<comment type="cofactor">
    <cofactor evidence="1 9">
        <name>Mg(2+)</name>
        <dbReference type="ChEBI" id="CHEBI:18420"/>
    </cofactor>
</comment>
<name>A0ABM1A0T8_APLCA</name>
<evidence type="ECO:0000256" key="9">
    <source>
        <dbReference type="HAMAP-Rule" id="MF_03189"/>
    </source>
</evidence>
<keyword evidence="6 9" id="KW-1133">Transmembrane helix</keyword>
<dbReference type="Pfam" id="PF01040">
    <property type="entry name" value="UbiA"/>
    <property type="match status" value="1"/>
</dbReference>
<keyword evidence="4 9" id="KW-0808">Transferase</keyword>
<reference evidence="11 12" key="1">
    <citation type="submission" date="2025-05" db="UniProtKB">
        <authorList>
            <consortium name="RefSeq"/>
        </authorList>
    </citation>
    <scope>IDENTIFICATION</scope>
</reference>
<feature type="transmembrane region" description="Helical" evidence="9">
    <location>
        <begin position="390"/>
        <end position="408"/>
    </location>
</feature>
<evidence type="ECO:0000256" key="6">
    <source>
        <dbReference type="ARBA" id="ARBA00022989"/>
    </source>
</evidence>
<evidence type="ECO:0000313" key="11">
    <source>
        <dbReference type="RefSeq" id="XP_005099330.1"/>
    </source>
</evidence>
<dbReference type="RefSeq" id="XP_005099331.1">
    <property type="nucleotide sequence ID" value="XM_005099274.3"/>
</dbReference>
<comment type="function">
    <text evidence="9">Catalyzes the prenylation of para-hydroxybenzoate (PHB) with an all-trans polyprenyl group. Mediates the second step in the final reaction sequence of coenzyme Q (CoQ) biosynthesis, which is the condensation of the polyisoprenoid side chain with PHB, generating the first membrane-bound Q intermediate.</text>
</comment>
<dbReference type="InterPro" id="IPR039653">
    <property type="entry name" value="Prenyltransferase"/>
</dbReference>
<evidence type="ECO:0000313" key="14">
    <source>
        <dbReference type="RefSeq" id="XP_012938511.1"/>
    </source>
</evidence>
<feature type="transmembrane region" description="Helical" evidence="9">
    <location>
        <begin position="223"/>
        <end position="245"/>
    </location>
</feature>
<comment type="subcellular location">
    <subcellularLocation>
        <location evidence="2">Membrane</location>
        <topology evidence="2">Multi-pass membrane protein</topology>
    </subcellularLocation>
    <subcellularLocation>
        <location evidence="9">Mitochondrion inner membrane</location>
        <topology evidence="9">Multi-pass membrane protein</topology>
        <orientation evidence="9">Matrix side</orientation>
    </subcellularLocation>
</comment>
<evidence type="ECO:0000256" key="1">
    <source>
        <dbReference type="ARBA" id="ARBA00001946"/>
    </source>
</evidence>
<keyword evidence="9" id="KW-0496">Mitochondrion</keyword>
<comment type="catalytic activity">
    <reaction evidence="9">
        <text>an all-trans-polyprenyl diphosphate + 4-hydroxybenzoate = a 4-hydroxy-3-(all-trans-polyprenyl)benzoate + diphosphate</text>
        <dbReference type="Rhea" id="RHEA:44504"/>
        <dbReference type="Rhea" id="RHEA-COMP:9514"/>
        <dbReference type="Rhea" id="RHEA-COMP:9564"/>
        <dbReference type="ChEBI" id="CHEBI:17879"/>
        <dbReference type="ChEBI" id="CHEBI:33019"/>
        <dbReference type="ChEBI" id="CHEBI:58914"/>
        <dbReference type="ChEBI" id="CHEBI:78396"/>
        <dbReference type="EC" id="2.5.1.39"/>
    </reaction>
</comment>
<dbReference type="InterPro" id="IPR044878">
    <property type="entry name" value="UbiA_sf"/>
</dbReference>
<dbReference type="Gene3D" id="1.10.357.140">
    <property type="entry name" value="UbiA prenyltransferase"/>
    <property type="match status" value="1"/>
</dbReference>
<keyword evidence="10" id="KW-1185">Reference proteome</keyword>
<keyword evidence="9" id="KW-0999">Mitochondrion inner membrane</keyword>
<keyword evidence="5 9" id="KW-0812">Transmembrane</keyword>
<comment type="pathway">
    <text evidence="9">Cofactor biosynthesis; ubiquinone biosynthesis.</text>
</comment>